<dbReference type="Gene3D" id="3.60.40.10">
    <property type="entry name" value="PPM-type phosphatase domain"/>
    <property type="match status" value="1"/>
</dbReference>
<dbReference type="GO" id="GO:0005739">
    <property type="term" value="C:mitochondrion"/>
    <property type="evidence" value="ECO:0007669"/>
    <property type="project" value="TreeGrafter"/>
</dbReference>
<dbReference type="InterPro" id="IPR015655">
    <property type="entry name" value="PP2C"/>
</dbReference>
<dbReference type="InterPro" id="IPR001932">
    <property type="entry name" value="PPM-type_phosphatase-like_dom"/>
</dbReference>
<evidence type="ECO:0000256" key="4">
    <source>
        <dbReference type="RuleBase" id="RU003465"/>
    </source>
</evidence>
<evidence type="ECO:0000256" key="5">
    <source>
        <dbReference type="SAM" id="Phobius"/>
    </source>
</evidence>
<dbReference type="GO" id="GO:0046872">
    <property type="term" value="F:metal ion binding"/>
    <property type="evidence" value="ECO:0007669"/>
    <property type="project" value="UniProtKB-KW"/>
</dbReference>
<evidence type="ECO:0000256" key="2">
    <source>
        <dbReference type="ARBA" id="ARBA00022801"/>
    </source>
</evidence>
<gene>
    <name evidence="7" type="ORF">V9T40_014807</name>
</gene>
<accession>A0AAN9XY65</accession>
<feature type="domain" description="PPM-type phosphatase" evidence="6">
    <location>
        <begin position="66"/>
        <end position="470"/>
    </location>
</feature>
<protein>
    <recommendedName>
        <fullName evidence="6">PPM-type phosphatase domain-containing protein</fullName>
    </recommendedName>
</protein>
<dbReference type="AlphaFoldDB" id="A0AAN9XY65"/>
<evidence type="ECO:0000313" key="7">
    <source>
        <dbReference type="EMBL" id="KAK7571203.1"/>
    </source>
</evidence>
<dbReference type="SUPFAM" id="SSF81606">
    <property type="entry name" value="PP2C-like"/>
    <property type="match status" value="1"/>
</dbReference>
<dbReference type="PANTHER" id="PTHR13832">
    <property type="entry name" value="PROTEIN PHOSPHATASE 2C"/>
    <property type="match status" value="1"/>
</dbReference>
<keyword evidence="1" id="KW-0479">Metal-binding</keyword>
<comment type="similarity">
    <text evidence="4">Belongs to the PP2C family.</text>
</comment>
<keyword evidence="5" id="KW-0472">Membrane</keyword>
<dbReference type="GO" id="GO:0004741">
    <property type="term" value="F:[pyruvate dehydrogenase (acetyl-transferring)]-phosphatase activity"/>
    <property type="evidence" value="ECO:0007669"/>
    <property type="project" value="TreeGrafter"/>
</dbReference>
<evidence type="ECO:0000256" key="1">
    <source>
        <dbReference type="ARBA" id="ARBA00022723"/>
    </source>
</evidence>
<keyword evidence="3 4" id="KW-0904">Protein phosphatase</keyword>
<evidence type="ECO:0000313" key="8">
    <source>
        <dbReference type="Proteomes" id="UP001367676"/>
    </source>
</evidence>
<evidence type="ECO:0000259" key="6">
    <source>
        <dbReference type="PROSITE" id="PS51746"/>
    </source>
</evidence>
<feature type="transmembrane region" description="Helical" evidence="5">
    <location>
        <begin position="492"/>
        <end position="515"/>
    </location>
</feature>
<dbReference type="InterPro" id="IPR036457">
    <property type="entry name" value="PPM-type-like_dom_sf"/>
</dbReference>
<keyword evidence="5" id="KW-1133">Transmembrane helix</keyword>
<sequence length="520" mass="58785">MTVSIRCIRASSLRNATVYSEFGDLSRRRLHTFLTKRSRELSSDKVTEILRANEFSLSLKNDGSCVELSESNQLPSNSPMEDTRSEAKCLLSKGMLFGVFDGHGGPACAQVLAKRLFDYICAGLLPKDILRQYVQSLEGKGPPMDLLEKYNETFDLLPELNSLYRKSFIKYVRKLFEDDEELVEVKLALEKAILSLDDDISTEALNCEMPEIAAQTMQVAISGSVCCVVYIDGSHLHVANVGDCRAVLGVLTEDDVWKAKPLTYDHNYENKSEVARIRSEHPANELRKVLEHGRLLGSLAPLRAFGDFSYKWSKAVQDKLVKTKLPLELVKYFDLLNYRREFYLTPPYLTVKPEITYHRLTSEDKFLIIATDGLWDEISSSEAVRFVAAHARGKILLDPFQVPKKDMKLKDIHELLLRRKQYFDVKPIDRNGATHLLRNALGCRASFSLADSKNFSRYDRDDITITIIYFDATFPSVVRWSSVSFLTVSATFVISASATLVTAILTLITTMVILITKTLC</sequence>
<name>A0AAN9XY65_9HEMI</name>
<comment type="caution">
    <text evidence="7">The sequence shown here is derived from an EMBL/GenBank/DDBJ whole genome shotgun (WGS) entry which is preliminary data.</text>
</comment>
<dbReference type="Proteomes" id="UP001367676">
    <property type="component" value="Unassembled WGS sequence"/>
</dbReference>
<proteinExistence type="inferred from homology"/>
<dbReference type="InterPro" id="IPR000222">
    <property type="entry name" value="PP2C_BS"/>
</dbReference>
<keyword evidence="2 4" id="KW-0378">Hydrolase</keyword>
<dbReference type="PROSITE" id="PS01032">
    <property type="entry name" value="PPM_1"/>
    <property type="match status" value="1"/>
</dbReference>
<dbReference type="EMBL" id="JBBCAQ010000041">
    <property type="protein sequence ID" value="KAK7571203.1"/>
    <property type="molecule type" value="Genomic_DNA"/>
</dbReference>
<keyword evidence="5" id="KW-0812">Transmembrane</keyword>
<dbReference type="PANTHER" id="PTHR13832:SF792">
    <property type="entry name" value="GM14286P"/>
    <property type="match status" value="1"/>
</dbReference>
<organism evidence="7 8">
    <name type="scientific">Parthenolecanium corni</name>
    <dbReference type="NCBI Taxonomy" id="536013"/>
    <lineage>
        <taxon>Eukaryota</taxon>
        <taxon>Metazoa</taxon>
        <taxon>Ecdysozoa</taxon>
        <taxon>Arthropoda</taxon>
        <taxon>Hexapoda</taxon>
        <taxon>Insecta</taxon>
        <taxon>Pterygota</taxon>
        <taxon>Neoptera</taxon>
        <taxon>Paraneoptera</taxon>
        <taxon>Hemiptera</taxon>
        <taxon>Sternorrhyncha</taxon>
        <taxon>Coccoidea</taxon>
        <taxon>Coccidae</taxon>
        <taxon>Parthenolecanium</taxon>
    </lineage>
</organism>
<dbReference type="SMART" id="SM00332">
    <property type="entry name" value="PP2Cc"/>
    <property type="match status" value="1"/>
</dbReference>
<dbReference type="Pfam" id="PF00481">
    <property type="entry name" value="PP2C"/>
    <property type="match status" value="1"/>
</dbReference>
<reference evidence="7 8" key="1">
    <citation type="submission" date="2024-03" db="EMBL/GenBank/DDBJ databases">
        <title>Adaptation during the transition from Ophiocordyceps entomopathogen to insect associate is accompanied by gene loss and intensified selection.</title>
        <authorList>
            <person name="Ward C.M."/>
            <person name="Onetto C.A."/>
            <person name="Borneman A.R."/>
        </authorList>
    </citation>
    <scope>NUCLEOTIDE SEQUENCE [LARGE SCALE GENOMIC DNA]</scope>
    <source>
        <strain evidence="7">AWRI1</strain>
        <tissue evidence="7">Single Adult Female</tissue>
    </source>
</reference>
<dbReference type="CDD" id="cd00143">
    <property type="entry name" value="PP2Cc"/>
    <property type="match status" value="1"/>
</dbReference>
<keyword evidence="8" id="KW-1185">Reference proteome</keyword>
<dbReference type="PROSITE" id="PS51746">
    <property type="entry name" value="PPM_2"/>
    <property type="match status" value="1"/>
</dbReference>
<evidence type="ECO:0000256" key="3">
    <source>
        <dbReference type="ARBA" id="ARBA00022912"/>
    </source>
</evidence>